<gene>
    <name evidence="1" type="ORF">LARI1_G009142</name>
</gene>
<name>A0A8T9AXQ2_9HELO</name>
<keyword evidence="2" id="KW-1185">Reference proteome</keyword>
<accession>A0A8T9AXQ2</accession>
<evidence type="ECO:0000313" key="1">
    <source>
        <dbReference type="EMBL" id="TVY12508.1"/>
    </source>
</evidence>
<dbReference type="Proteomes" id="UP000469559">
    <property type="component" value="Unassembled WGS sequence"/>
</dbReference>
<reference evidence="1 2" key="1">
    <citation type="submission" date="2018-05" db="EMBL/GenBank/DDBJ databases">
        <title>Whole genome sequencing for identification of molecular markers to develop diagnostic detection tools for the regulated plant pathogen Lachnellula willkommii.</title>
        <authorList>
            <person name="Giroux E."/>
            <person name="Bilodeau G."/>
        </authorList>
    </citation>
    <scope>NUCLEOTIDE SEQUENCE [LARGE SCALE GENOMIC DNA]</scope>
    <source>
        <strain evidence="1 2">CBS 203.66</strain>
    </source>
</reference>
<dbReference type="EMBL" id="QGMF01001970">
    <property type="protein sequence ID" value="TVY12508.1"/>
    <property type="molecule type" value="Genomic_DNA"/>
</dbReference>
<sequence length="75" mass="8885">MPLNSWMDITTVIRYTEVYKQLLRYIFRSKDIESEKRPAIKEFVWWKGEQGGALGSMAEDEEGESDKEIEWIGRI</sequence>
<protein>
    <submittedName>
        <fullName evidence="1">Uncharacterized protein</fullName>
    </submittedName>
</protein>
<proteinExistence type="predicted"/>
<comment type="caution">
    <text evidence="1">The sequence shown here is derived from an EMBL/GenBank/DDBJ whole genome shotgun (WGS) entry which is preliminary data.</text>
</comment>
<dbReference type="OrthoDB" id="3525702at2759"/>
<dbReference type="AlphaFoldDB" id="A0A8T9AXQ2"/>
<evidence type="ECO:0000313" key="2">
    <source>
        <dbReference type="Proteomes" id="UP000469559"/>
    </source>
</evidence>
<organism evidence="1 2">
    <name type="scientific">Lachnellula arida</name>
    <dbReference type="NCBI Taxonomy" id="1316785"/>
    <lineage>
        <taxon>Eukaryota</taxon>
        <taxon>Fungi</taxon>
        <taxon>Dikarya</taxon>
        <taxon>Ascomycota</taxon>
        <taxon>Pezizomycotina</taxon>
        <taxon>Leotiomycetes</taxon>
        <taxon>Helotiales</taxon>
        <taxon>Lachnaceae</taxon>
        <taxon>Lachnellula</taxon>
    </lineage>
</organism>